<keyword evidence="3" id="KW-1185">Reference proteome</keyword>
<protein>
    <submittedName>
        <fullName evidence="2">Uncharacterized protein</fullName>
    </submittedName>
</protein>
<evidence type="ECO:0000313" key="2">
    <source>
        <dbReference type="EMBL" id="PXF40931.1"/>
    </source>
</evidence>
<sequence>MLASPTSHKLRQSVVEAVVTRLSSLRIFVKASHSSYISCLDMFSRFISQVSDWTRGSTAEEPPASPSNTSNDSSNQLNSIRSTPSRTRSGHARQRSGNFSEVEFMDSGLGRSLTADLPVLGLQDELDALQFDDLFVEEYLLSRLQDAQRRLQEVREYMATLTEEELVSANRPPLPPNSSPNVSPIPGHRQFLQSAPDVRKGCL</sequence>
<reference evidence="2 3" key="1">
    <citation type="journal article" date="2018" name="Mol. Biol. Evol.">
        <title>Analysis of the draft genome of the red seaweed Gracilariopsis chorda provides insights into genome size evolution in Rhodophyta.</title>
        <authorList>
            <person name="Lee J."/>
            <person name="Yang E.C."/>
            <person name="Graf L."/>
            <person name="Yang J.H."/>
            <person name="Qiu H."/>
            <person name="Zel Zion U."/>
            <person name="Chan C.X."/>
            <person name="Stephens T.G."/>
            <person name="Weber A.P.M."/>
            <person name="Boo G.H."/>
            <person name="Boo S.M."/>
            <person name="Kim K.M."/>
            <person name="Shin Y."/>
            <person name="Jung M."/>
            <person name="Lee S.J."/>
            <person name="Yim H.S."/>
            <person name="Lee J.H."/>
            <person name="Bhattacharya D."/>
            <person name="Yoon H.S."/>
        </authorList>
    </citation>
    <scope>NUCLEOTIDE SEQUENCE [LARGE SCALE GENOMIC DNA]</scope>
    <source>
        <strain evidence="2 3">SKKU-2015</strain>
        <tissue evidence="2">Whole body</tissue>
    </source>
</reference>
<dbReference type="AlphaFoldDB" id="A0A2V3IFU8"/>
<organism evidence="2 3">
    <name type="scientific">Gracilariopsis chorda</name>
    <dbReference type="NCBI Taxonomy" id="448386"/>
    <lineage>
        <taxon>Eukaryota</taxon>
        <taxon>Rhodophyta</taxon>
        <taxon>Florideophyceae</taxon>
        <taxon>Rhodymeniophycidae</taxon>
        <taxon>Gracilariales</taxon>
        <taxon>Gracilariaceae</taxon>
        <taxon>Gracilariopsis</taxon>
    </lineage>
</organism>
<feature type="compositionally biased region" description="Polar residues" evidence="1">
    <location>
        <begin position="66"/>
        <end position="87"/>
    </location>
</feature>
<evidence type="ECO:0000313" key="3">
    <source>
        <dbReference type="Proteomes" id="UP000247409"/>
    </source>
</evidence>
<feature type="region of interest" description="Disordered" evidence="1">
    <location>
        <begin position="56"/>
        <end position="101"/>
    </location>
</feature>
<dbReference type="Proteomes" id="UP000247409">
    <property type="component" value="Unassembled WGS sequence"/>
</dbReference>
<evidence type="ECO:0000256" key="1">
    <source>
        <dbReference type="SAM" id="MobiDB-lite"/>
    </source>
</evidence>
<name>A0A2V3IFU8_9FLOR</name>
<feature type="region of interest" description="Disordered" evidence="1">
    <location>
        <begin position="167"/>
        <end position="203"/>
    </location>
</feature>
<gene>
    <name evidence="2" type="ORF">BWQ96_09326</name>
</gene>
<accession>A0A2V3IFU8</accession>
<proteinExistence type="predicted"/>
<comment type="caution">
    <text evidence="2">The sequence shown here is derived from an EMBL/GenBank/DDBJ whole genome shotgun (WGS) entry which is preliminary data.</text>
</comment>
<dbReference type="EMBL" id="NBIV01000250">
    <property type="protein sequence ID" value="PXF40931.1"/>
    <property type="molecule type" value="Genomic_DNA"/>
</dbReference>